<keyword evidence="2" id="KW-1185">Reference proteome</keyword>
<dbReference type="KEGG" id="osg:BST96_11005"/>
<reference evidence="1 2" key="1">
    <citation type="submission" date="2016-11" db="EMBL/GenBank/DDBJ databases">
        <title>Trade-off between light-utilization and light-protection in marine flavobacteria.</title>
        <authorList>
            <person name="Kumagai Y."/>
        </authorList>
    </citation>
    <scope>NUCLEOTIDE SEQUENCE [LARGE SCALE GENOMIC DNA]</scope>
    <source>
        <strain evidence="1 2">NBRC 107125</strain>
    </source>
</reference>
<evidence type="ECO:0000313" key="1">
    <source>
        <dbReference type="EMBL" id="ARN74604.1"/>
    </source>
</evidence>
<protein>
    <submittedName>
        <fullName evidence="1">Uncharacterized protein</fullName>
    </submittedName>
</protein>
<dbReference type="OrthoDB" id="5611127at2"/>
<dbReference type="RefSeq" id="WP_085758751.1">
    <property type="nucleotide sequence ID" value="NZ_CP019343.1"/>
</dbReference>
<sequence>MHKLTTGLFLLCIFPLRLIASEGEEQPIPSTWVDSAHSYTYESVDRLAGWMDSFFGVPRADLESAYSSLRINVENEWEEGNGTDEKIKLRGKVHLPRLNKRLSLVFTDENDEELDIDSGVSSINDDNDNTKVGLQYNLREKSNSRVDFGVGLKSSVKGKANVRYRYDLPWGDKYLNRFTETLYFVDTEGFGLRSRYELDRKLDDDRLVRWSNNARFAEEIDGVHWVTRLTLAERLSKKEALSRYVWIAGETRPEYLTTAYGLGMRYRRNIYRPWLFMELEPAYAWKRKKYEDRREGVVLFTLRFEVLIERLR</sequence>
<dbReference type="Proteomes" id="UP000193450">
    <property type="component" value="Chromosome"/>
</dbReference>
<organism evidence="1 2">
    <name type="scientific">Oceanicoccus sagamiensis</name>
    <dbReference type="NCBI Taxonomy" id="716816"/>
    <lineage>
        <taxon>Bacteria</taxon>
        <taxon>Pseudomonadati</taxon>
        <taxon>Pseudomonadota</taxon>
        <taxon>Gammaproteobacteria</taxon>
        <taxon>Cellvibrionales</taxon>
        <taxon>Spongiibacteraceae</taxon>
        <taxon>Oceanicoccus</taxon>
    </lineage>
</organism>
<dbReference type="STRING" id="716816.BST96_11005"/>
<proteinExistence type="predicted"/>
<gene>
    <name evidence="1" type="ORF">BST96_11005</name>
</gene>
<evidence type="ECO:0000313" key="2">
    <source>
        <dbReference type="Proteomes" id="UP000193450"/>
    </source>
</evidence>
<dbReference type="AlphaFoldDB" id="A0A1X9NC33"/>
<dbReference type="EMBL" id="CP019343">
    <property type="protein sequence ID" value="ARN74604.1"/>
    <property type="molecule type" value="Genomic_DNA"/>
</dbReference>
<accession>A0A1X9NC33</accession>
<name>A0A1X9NC33_9GAMM</name>